<dbReference type="HAMAP" id="MF_01151">
    <property type="entry name" value="GrpE"/>
    <property type="match status" value="1"/>
</dbReference>
<evidence type="ECO:0000256" key="8">
    <source>
        <dbReference type="ARBA" id="ARBA00072274"/>
    </source>
</evidence>
<dbReference type="CDD" id="cd00446">
    <property type="entry name" value="GrpE"/>
    <property type="match status" value="1"/>
</dbReference>
<evidence type="ECO:0000256" key="10">
    <source>
        <dbReference type="HAMAP-Rule" id="MF_01151"/>
    </source>
</evidence>
<sequence>MTNDTRPDETIENPVAGDEEISLPEGGEPESAGSVGDDDSNEQEETADERVVSLEKEVSDLKDRLLRAVAETENVRRRLEKDKREGTDYAITGFARDLLSVADNLARALDAAEKDEVVNKGLLTGVEMTQKELMKAFEKHGIARVDSVGQPLDPHVHQAMMEVDADEGHEAGTIVAELQPGYRIRERLLRPAMVTVAK</sequence>
<dbReference type="Pfam" id="PF01025">
    <property type="entry name" value="GrpE"/>
    <property type="match status" value="1"/>
</dbReference>
<evidence type="ECO:0000313" key="14">
    <source>
        <dbReference type="EMBL" id="EMD82998.1"/>
    </source>
</evidence>
<name>M2U4T6_9SPHN</name>
<comment type="subcellular location">
    <subcellularLocation>
        <location evidence="1 10">Cytoplasm</location>
    </subcellularLocation>
</comment>
<dbReference type="GO" id="GO:0005737">
    <property type="term" value="C:cytoplasm"/>
    <property type="evidence" value="ECO:0007669"/>
    <property type="project" value="UniProtKB-SubCell"/>
</dbReference>
<proteinExistence type="inferred from homology"/>
<evidence type="ECO:0000256" key="13">
    <source>
        <dbReference type="SAM" id="MobiDB-lite"/>
    </source>
</evidence>
<keyword evidence="4 10" id="KW-0963">Cytoplasm</keyword>
<dbReference type="OrthoDB" id="9789811at2"/>
<dbReference type="InterPro" id="IPR000740">
    <property type="entry name" value="GrpE"/>
</dbReference>
<dbReference type="InterPro" id="IPR009012">
    <property type="entry name" value="GrpE_head"/>
</dbReference>
<dbReference type="PANTHER" id="PTHR21237">
    <property type="entry name" value="GRPE PROTEIN"/>
    <property type="match status" value="1"/>
</dbReference>
<protein>
    <recommendedName>
        <fullName evidence="8 10">Protein GrpE</fullName>
    </recommendedName>
    <alternativeName>
        <fullName evidence="9 10">HSP-70 cofactor</fullName>
    </alternativeName>
</protein>
<keyword evidence="6 10" id="KW-0143">Chaperone</keyword>
<reference evidence="14 15" key="1">
    <citation type="journal article" date="2013" name="Genome Announc.">
        <title>Draft Genome Sequence of Strain JLT2015T, Belonging to the Family Sphingomonadaceae of the Alphaproteobacteria.</title>
        <authorList>
            <person name="Tang K."/>
            <person name="Liu K."/>
            <person name="Li S."/>
            <person name="Jiao N."/>
        </authorList>
    </citation>
    <scope>NUCLEOTIDE SEQUENCE [LARGE SCALE GENOMIC DNA]</scope>
    <source>
        <strain evidence="14 15">JLT2015</strain>
    </source>
</reference>
<evidence type="ECO:0000256" key="9">
    <source>
        <dbReference type="ARBA" id="ARBA00076414"/>
    </source>
</evidence>
<dbReference type="NCBIfam" id="NF010738">
    <property type="entry name" value="PRK14140.1"/>
    <property type="match status" value="1"/>
</dbReference>
<comment type="caution">
    <text evidence="14">The sequence shown here is derived from an EMBL/GenBank/DDBJ whole genome shotgun (WGS) entry which is preliminary data.</text>
</comment>
<dbReference type="GO" id="GO:0051082">
    <property type="term" value="F:unfolded protein binding"/>
    <property type="evidence" value="ECO:0007669"/>
    <property type="project" value="TreeGrafter"/>
</dbReference>
<evidence type="ECO:0000256" key="3">
    <source>
        <dbReference type="ARBA" id="ARBA00011738"/>
    </source>
</evidence>
<dbReference type="PRINTS" id="PR00773">
    <property type="entry name" value="GRPEPROTEIN"/>
</dbReference>
<dbReference type="RefSeq" id="WP_008601675.1">
    <property type="nucleotide sequence ID" value="NZ_AMRV01000004.1"/>
</dbReference>
<accession>M2U4T6</accession>
<dbReference type="EMBL" id="AMRV01000004">
    <property type="protein sequence ID" value="EMD82998.1"/>
    <property type="molecule type" value="Genomic_DNA"/>
</dbReference>
<evidence type="ECO:0000256" key="5">
    <source>
        <dbReference type="ARBA" id="ARBA00023016"/>
    </source>
</evidence>
<gene>
    <name evidence="10" type="primary">grpE</name>
    <name evidence="14" type="ORF">C725_1596</name>
</gene>
<comment type="subunit">
    <text evidence="3 10">Homodimer.</text>
</comment>
<dbReference type="GO" id="GO:0051087">
    <property type="term" value="F:protein-folding chaperone binding"/>
    <property type="evidence" value="ECO:0007669"/>
    <property type="project" value="InterPro"/>
</dbReference>
<keyword evidence="5 10" id="KW-0346">Stress response</keyword>
<feature type="compositionally biased region" description="Acidic residues" evidence="13">
    <location>
        <begin position="36"/>
        <end position="47"/>
    </location>
</feature>
<comment type="similarity">
    <text evidence="2 10 12">Belongs to the GrpE family.</text>
</comment>
<keyword evidence="15" id="KW-1185">Reference proteome</keyword>
<dbReference type="AlphaFoldDB" id="M2U4T6"/>
<evidence type="ECO:0000256" key="12">
    <source>
        <dbReference type="RuleBase" id="RU004478"/>
    </source>
</evidence>
<dbReference type="SUPFAM" id="SSF51064">
    <property type="entry name" value="Head domain of nucleotide exchange factor GrpE"/>
    <property type="match status" value="1"/>
</dbReference>
<dbReference type="Gene3D" id="2.30.22.10">
    <property type="entry name" value="Head domain of nucleotide exchange factor GrpE"/>
    <property type="match status" value="1"/>
</dbReference>
<dbReference type="FunFam" id="2.30.22.10:FF:000001">
    <property type="entry name" value="Protein GrpE"/>
    <property type="match status" value="1"/>
</dbReference>
<dbReference type="SUPFAM" id="SSF58014">
    <property type="entry name" value="Coiled-coil domain of nucleotide exchange factor GrpE"/>
    <property type="match status" value="1"/>
</dbReference>
<evidence type="ECO:0000256" key="6">
    <source>
        <dbReference type="ARBA" id="ARBA00023186"/>
    </source>
</evidence>
<dbReference type="Proteomes" id="UP000011717">
    <property type="component" value="Unassembled WGS sequence"/>
</dbReference>
<dbReference type="GO" id="GO:0000774">
    <property type="term" value="F:adenyl-nucleotide exchange factor activity"/>
    <property type="evidence" value="ECO:0007669"/>
    <property type="project" value="InterPro"/>
</dbReference>
<evidence type="ECO:0000256" key="7">
    <source>
        <dbReference type="ARBA" id="ARBA00053401"/>
    </source>
</evidence>
<dbReference type="PATRIC" id="fig|1234595.3.peg.1597"/>
<dbReference type="Gene3D" id="3.90.20.20">
    <property type="match status" value="1"/>
</dbReference>
<dbReference type="InterPro" id="IPR013805">
    <property type="entry name" value="GrpE_CC"/>
</dbReference>
<evidence type="ECO:0000256" key="2">
    <source>
        <dbReference type="ARBA" id="ARBA00009054"/>
    </source>
</evidence>
<comment type="function">
    <text evidence="7 10 11">Participates actively in the response to hyperosmotic and heat shock by preventing the aggregation of stress-denatured proteins, in association with DnaK and GrpE. It is the nucleotide exchange factor for DnaK and may function as a thermosensor. Unfolded proteins bind initially to DnaJ; upon interaction with the DnaJ-bound protein, DnaK hydrolyzes its bound ATP, resulting in the formation of a stable complex. GrpE releases ADP from DnaK; ATP binding to DnaK triggers the release of the substrate protein, thus completing the reaction cycle. Several rounds of ATP-dependent interactions between DnaJ, DnaK and GrpE are required for fully efficient folding.</text>
</comment>
<dbReference type="PROSITE" id="PS01071">
    <property type="entry name" value="GRPE"/>
    <property type="match status" value="1"/>
</dbReference>
<evidence type="ECO:0000256" key="11">
    <source>
        <dbReference type="RuleBase" id="RU000639"/>
    </source>
</evidence>
<feature type="region of interest" description="Disordered" evidence="13">
    <location>
        <begin position="1"/>
        <end position="54"/>
    </location>
</feature>
<evidence type="ECO:0000256" key="1">
    <source>
        <dbReference type="ARBA" id="ARBA00004496"/>
    </source>
</evidence>
<evidence type="ECO:0000256" key="4">
    <source>
        <dbReference type="ARBA" id="ARBA00022490"/>
    </source>
</evidence>
<dbReference type="GO" id="GO:0006457">
    <property type="term" value="P:protein folding"/>
    <property type="evidence" value="ECO:0007669"/>
    <property type="project" value="InterPro"/>
</dbReference>
<organism evidence="14 15">
    <name type="scientific">Pacificimonas flava</name>
    <dbReference type="NCBI Taxonomy" id="1234595"/>
    <lineage>
        <taxon>Bacteria</taxon>
        <taxon>Pseudomonadati</taxon>
        <taxon>Pseudomonadota</taxon>
        <taxon>Alphaproteobacteria</taxon>
        <taxon>Sphingomonadales</taxon>
        <taxon>Sphingosinicellaceae</taxon>
        <taxon>Pacificimonas</taxon>
    </lineage>
</organism>
<evidence type="ECO:0000313" key="15">
    <source>
        <dbReference type="Proteomes" id="UP000011717"/>
    </source>
</evidence>
<dbReference type="GO" id="GO:0042803">
    <property type="term" value="F:protein homodimerization activity"/>
    <property type="evidence" value="ECO:0007669"/>
    <property type="project" value="InterPro"/>
</dbReference>
<dbReference type="PANTHER" id="PTHR21237:SF23">
    <property type="entry name" value="GRPE PROTEIN HOMOLOG, MITOCHONDRIAL"/>
    <property type="match status" value="1"/>
</dbReference>